<organism evidence="2 3">
    <name type="scientific">Streptomyces ficellus</name>
    <dbReference type="NCBI Taxonomy" id="1977088"/>
    <lineage>
        <taxon>Bacteria</taxon>
        <taxon>Bacillati</taxon>
        <taxon>Actinomycetota</taxon>
        <taxon>Actinomycetes</taxon>
        <taxon>Kitasatosporales</taxon>
        <taxon>Streptomycetaceae</taxon>
        <taxon>Streptomyces</taxon>
    </lineage>
</organism>
<proteinExistence type="predicted"/>
<evidence type="ECO:0000313" key="2">
    <source>
        <dbReference type="EMBL" id="MDN3296550.1"/>
    </source>
</evidence>
<name>A0ABT7ZAM4_9ACTN</name>
<dbReference type="GO" id="GO:0016787">
    <property type="term" value="F:hydrolase activity"/>
    <property type="evidence" value="ECO:0007669"/>
    <property type="project" value="UniProtKB-KW"/>
</dbReference>
<evidence type="ECO:0000313" key="3">
    <source>
        <dbReference type="Proteomes" id="UP001174050"/>
    </source>
</evidence>
<evidence type="ECO:0000256" key="1">
    <source>
        <dbReference type="SAM" id="MobiDB-lite"/>
    </source>
</evidence>
<accession>A0ABT7ZAM4</accession>
<feature type="region of interest" description="Disordered" evidence="1">
    <location>
        <begin position="1"/>
        <end position="64"/>
    </location>
</feature>
<feature type="non-terminal residue" evidence="2">
    <location>
        <position position="64"/>
    </location>
</feature>
<dbReference type="InterPro" id="IPR008928">
    <property type="entry name" value="6-hairpin_glycosidase_sf"/>
</dbReference>
<dbReference type="InterPro" id="IPR000556">
    <property type="entry name" value="Glyco_hydro_48F"/>
</dbReference>
<keyword evidence="3" id="KW-1185">Reference proteome</keyword>
<dbReference type="Gene3D" id="1.50.10.10">
    <property type="match status" value="1"/>
</dbReference>
<dbReference type="SUPFAM" id="SSF48208">
    <property type="entry name" value="Six-hairpin glycosidases"/>
    <property type="match status" value="1"/>
</dbReference>
<dbReference type="Pfam" id="PF02011">
    <property type="entry name" value="Glyco_hydro_48"/>
    <property type="match status" value="1"/>
</dbReference>
<sequence>MAASSCQRSPHPGALRARSSSAQSAEGAIAGGATNSWQGRYATPPAGTPTFHGLYYDEKPVYHD</sequence>
<comment type="caution">
    <text evidence="2">The sequence shown here is derived from an EMBL/GenBank/DDBJ whole genome shotgun (WGS) entry which is preliminary data.</text>
</comment>
<protein>
    <submittedName>
        <fullName evidence="2">Glycoside hydrolase family 48 protein</fullName>
    </submittedName>
</protein>
<dbReference type="EMBL" id="JAUEPL010000035">
    <property type="protein sequence ID" value="MDN3296550.1"/>
    <property type="molecule type" value="Genomic_DNA"/>
</dbReference>
<feature type="compositionally biased region" description="Low complexity" evidence="1">
    <location>
        <begin position="14"/>
        <end position="25"/>
    </location>
</feature>
<gene>
    <name evidence="2" type="ORF">QWM81_21360</name>
</gene>
<dbReference type="InterPro" id="IPR012341">
    <property type="entry name" value="6hp_glycosidase-like_sf"/>
</dbReference>
<dbReference type="Proteomes" id="UP001174050">
    <property type="component" value="Unassembled WGS sequence"/>
</dbReference>
<feature type="compositionally biased region" description="Basic and acidic residues" evidence="1">
    <location>
        <begin position="55"/>
        <end position="64"/>
    </location>
</feature>
<reference evidence="2" key="1">
    <citation type="submission" date="2023-06" db="EMBL/GenBank/DDBJ databases">
        <title>WGS-Sequencing of Streptomyces ficellus isolate 21 collected from sand in Gara Djebilet Iron Mine in Algeria.</title>
        <authorList>
            <person name="Zegers G.P."/>
            <person name="Gomez A."/>
            <person name="Gueddou A."/>
            <person name="Zahara A.F."/>
            <person name="Worth M."/>
            <person name="Sevigny J.L."/>
            <person name="Tisa L."/>
        </authorList>
    </citation>
    <scope>NUCLEOTIDE SEQUENCE</scope>
    <source>
        <strain evidence="2">AS11</strain>
    </source>
</reference>
<keyword evidence="2" id="KW-0378">Hydrolase</keyword>